<protein>
    <recommendedName>
        <fullName evidence="4">Parvulin-like PPIase</fullName>
        <ecNumber evidence="3">5.2.1.8</ecNumber>
    </recommendedName>
    <alternativeName>
        <fullName evidence="8">Peptidyl-prolyl cis-trans isomerase plp</fullName>
    </alternativeName>
    <alternativeName>
        <fullName evidence="9">Rotamase plp</fullName>
    </alternativeName>
</protein>
<dbReference type="Pfam" id="PF13145">
    <property type="entry name" value="Rotamase_2"/>
    <property type="match status" value="1"/>
</dbReference>
<evidence type="ECO:0000256" key="9">
    <source>
        <dbReference type="ARBA" id="ARBA00031484"/>
    </source>
</evidence>
<feature type="domain" description="PpiC" evidence="11">
    <location>
        <begin position="134"/>
        <end position="230"/>
    </location>
</feature>
<dbReference type="STRING" id="1165689.SAMN02927914_04792"/>
<dbReference type="RefSeq" id="WP_244529827.1">
    <property type="nucleotide sequence ID" value="NZ_FMXM01000017.1"/>
</dbReference>
<evidence type="ECO:0000256" key="10">
    <source>
        <dbReference type="PROSITE-ProRule" id="PRU00278"/>
    </source>
</evidence>
<evidence type="ECO:0000256" key="6">
    <source>
        <dbReference type="ARBA" id="ARBA00023110"/>
    </source>
</evidence>
<evidence type="ECO:0000256" key="7">
    <source>
        <dbReference type="ARBA" id="ARBA00023235"/>
    </source>
</evidence>
<evidence type="ECO:0000256" key="3">
    <source>
        <dbReference type="ARBA" id="ARBA00013194"/>
    </source>
</evidence>
<evidence type="ECO:0000256" key="8">
    <source>
        <dbReference type="ARBA" id="ARBA00030642"/>
    </source>
</evidence>
<evidence type="ECO:0000256" key="2">
    <source>
        <dbReference type="ARBA" id="ARBA00007656"/>
    </source>
</evidence>
<dbReference type="GO" id="GO:0003755">
    <property type="term" value="F:peptidyl-prolyl cis-trans isomerase activity"/>
    <property type="evidence" value="ECO:0007669"/>
    <property type="project" value="UniProtKB-KW"/>
</dbReference>
<dbReference type="EMBL" id="FMXM01000017">
    <property type="protein sequence ID" value="SDA92671.1"/>
    <property type="molecule type" value="Genomic_DNA"/>
</dbReference>
<evidence type="ECO:0000256" key="1">
    <source>
        <dbReference type="ARBA" id="ARBA00000971"/>
    </source>
</evidence>
<evidence type="ECO:0000259" key="11">
    <source>
        <dbReference type="PROSITE" id="PS50198"/>
    </source>
</evidence>
<sequence>MTTAKIIREPLVHFILLGALIFGVYSFISGDSWSSNRITITSAKIAQLSEIFVKTWQRPPNAEEVKAMIDDYVKEELYVRQALVLGLDKDDTVIRRRLRQKMEFFSSAEAESVAPTDTELQAYLVAHPHSFEIEPQIALQQVFLNAERHGDSIAGDAAALLATLKAKPETGLSTLGDPTMLPSSLSLTRLTNVAETYGAEVADGARRAPVGQWVGPVRSGYGFHLIRVTERQAGRLPALTEVHDTVQAEWIQAKRHEVEERRLAEWLKRYQVVIETAPNVEGTAP</sequence>
<dbReference type="PROSITE" id="PS50198">
    <property type="entry name" value="PPIC_PPIASE_2"/>
    <property type="match status" value="1"/>
</dbReference>
<evidence type="ECO:0000313" key="12">
    <source>
        <dbReference type="EMBL" id="SDA92671.1"/>
    </source>
</evidence>
<keyword evidence="7 10" id="KW-0413">Isomerase</keyword>
<comment type="similarity">
    <text evidence="2">Belongs to the PpiC/parvulin rotamase family.</text>
</comment>
<evidence type="ECO:0000256" key="5">
    <source>
        <dbReference type="ARBA" id="ARBA00022729"/>
    </source>
</evidence>
<comment type="catalytic activity">
    <reaction evidence="1">
        <text>[protein]-peptidylproline (omega=180) = [protein]-peptidylproline (omega=0)</text>
        <dbReference type="Rhea" id="RHEA:16237"/>
        <dbReference type="Rhea" id="RHEA-COMP:10747"/>
        <dbReference type="Rhea" id="RHEA-COMP:10748"/>
        <dbReference type="ChEBI" id="CHEBI:83833"/>
        <dbReference type="ChEBI" id="CHEBI:83834"/>
        <dbReference type="EC" id="5.2.1.8"/>
    </reaction>
</comment>
<keyword evidence="6 10" id="KW-0697">Rotamase</keyword>
<dbReference type="Proteomes" id="UP000198588">
    <property type="component" value="Unassembled WGS sequence"/>
</dbReference>
<dbReference type="AlphaFoldDB" id="A0A1G5ZCS4"/>
<dbReference type="InterPro" id="IPR050245">
    <property type="entry name" value="PrsA_foldase"/>
</dbReference>
<accession>A0A1G5ZCS4</accession>
<dbReference type="PANTHER" id="PTHR47245:SF1">
    <property type="entry name" value="FOLDASE PROTEIN PRSA"/>
    <property type="match status" value="1"/>
</dbReference>
<dbReference type="EC" id="5.2.1.8" evidence="3"/>
<dbReference type="PANTHER" id="PTHR47245">
    <property type="entry name" value="PEPTIDYLPROLYL ISOMERASE"/>
    <property type="match status" value="1"/>
</dbReference>
<proteinExistence type="inferred from homology"/>
<dbReference type="InterPro" id="IPR000297">
    <property type="entry name" value="PPIase_PpiC"/>
</dbReference>
<evidence type="ECO:0000256" key="4">
    <source>
        <dbReference type="ARBA" id="ARBA00018370"/>
    </source>
</evidence>
<reference evidence="12 13" key="1">
    <citation type="submission" date="2016-10" db="EMBL/GenBank/DDBJ databases">
        <authorList>
            <person name="de Groot N.N."/>
        </authorList>
    </citation>
    <scope>NUCLEOTIDE SEQUENCE [LARGE SCALE GENOMIC DNA]</scope>
    <source>
        <strain evidence="12 13">CGMCC 1.12097</strain>
    </source>
</reference>
<dbReference type="Gene3D" id="3.10.50.40">
    <property type="match status" value="1"/>
</dbReference>
<gene>
    <name evidence="12" type="ORF">SAMN02927914_04792</name>
</gene>
<dbReference type="InterPro" id="IPR046357">
    <property type="entry name" value="PPIase_dom_sf"/>
</dbReference>
<evidence type="ECO:0000313" key="13">
    <source>
        <dbReference type="Proteomes" id="UP000198588"/>
    </source>
</evidence>
<organism evidence="12 13">
    <name type="scientific">Mesorhizobium qingshengii</name>
    <dbReference type="NCBI Taxonomy" id="1165689"/>
    <lineage>
        <taxon>Bacteria</taxon>
        <taxon>Pseudomonadati</taxon>
        <taxon>Pseudomonadota</taxon>
        <taxon>Alphaproteobacteria</taxon>
        <taxon>Hyphomicrobiales</taxon>
        <taxon>Phyllobacteriaceae</taxon>
        <taxon>Mesorhizobium</taxon>
    </lineage>
</organism>
<name>A0A1G5ZCS4_9HYPH</name>
<keyword evidence="5" id="KW-0732">Signal</keyword>